<dbReference type="AlphaFoldDB" id="A0A1W1IAE5"/>
<dbReference type="RefSeq" id="WP_080888144.1">
    <property type="nucleotide sequence ID" value="NZ_LT828648.1"/>
</dbReference>
<accession>A0A1W1IAE5</accession>
<dbReference type="OrthoDB" id="9795634at2"/>
<dbReference type="GO" id="GO:0008757">
    <property type="term" value="F:S-adenosylmethionine-dependent methyltransferase activity"/>
    <property type="evidence" value="ECO:0007669"/>
    <property type="project" value="InterPro"/>
</dbReference>
<dbReference type="InterPro" id="IPR029063">
    <property type="entry name" value="SAM-dependent_MTases_sf"/>
</dbReference>
<evidence type="ECO:0000259" key="1">
    <source>
        <dbReference type="Pfam" id="PF08241"/>
    </source>
</evidence>
<evidence type="ECO:0000313" key="3">
    <source>
        <dbReference type="Proteomes" id="UP000192042"/>
    </source>
</evidence>
<dbReference type="Gene3D" id="3.40.50.150">
    <property type="entry name" value="Vaccinia Virus protein VP39"/>
    <property type="match status" value="1"/>
</dbReference>
<dbReference type="EMBL" id="LT828648">
    <property type="protein sequence ID" value="SLM49976.1"/>
    <property type="molecule type" value="Genomic_DNA"/>
</dbReference>
<reference evidence="2 3" key="1">
    <citation type="submission" date="2017-03" db="EMBL/GenBank/DDBJ databases">
        <authorList>
            <person name="Afonso C.L."/>
            <person name="Miller P.J."/>
            <person name="Scott M.A."/>
            <person name="Spackman E."/>
            <person name="Goraichik I."/>
            <person name="Dimitrov K.M."/>
            <person name="Suarez D.L."/>
            <person name="Swayne D.E."/>
        </authorList>
    </citation>
    <scope>NUCLEOTIDE SEQUENCE [LARGE SCALE GENOMIC DNA]</scope>
    <source>
        <strain evidence="2">Genome sequencing of Nitrospira japonica strain NJ11</strain>
    </source>
</reference>
<dbReference type="Proteomes" id="UP000192042">
    <property type="component" value="Chromosome I"/>
</dbReference>
<name>A0A1W1IAE5_9BACT</name>
<dbReference type="KEGG" id="nja:NSJP_3809"/>
<dbReference type="InterPro" id="IPR013216">
    <property type="entry name" value="Methyltransf_11"/>
</dbReference>
<organism evidence="2 3">
    <name type="scientific">Nitrospira japonica</name>
    <dbReference type="NCBI Taxonomy" id="1325564"/>
    <lineage>
        <taxon>Bacteria</taxon>
        <taxon>Pseudomonadati</taxon>
        <taxon>Nitrospirota</taxon>
        <taxon>Nitrospiria</taxon>
        <taxon>Nitrospirales</taxon>
        <taxon>Nitrospiraceae</taxon>
        <taxon>Nitrospira</taxon>
    </lineage>
</organism>
<dbReference type="STRING" id="1325564.NSJP_3809"/>
<protein>
    <recommendedName>
        <fullName evidence="1">Methyltransferase type 11 domain-containing protein</fullName>
    </recommendedName>
</protein>
<dbReference type="SUPFAM" id="SSF53335">
    <property type="entry name" value="S-adenosyl-L-methionine-dependent methyltransferases"/>
    <property type="match status" value="1"/>
</dbReference>
<gene>
    <name evidence="2" type="ORF">NSJP_3809</name>
</gene>
<evidence type="ECO:0000313" key="2">
    <source>
        <dbReference type="EMBL" id="SLM49976.1"/>
    </source>
</evidence>
<dbReference type="CDD" id="cd02440">
    <property type="entry name" value="AdoMet_MTases"/>
    <property type="match status" value="1"/>
</dbReference>
<dbReference type="PANTHER" id="PTHR43591">
    <property type="entry name" value="METHYLTRANSFERASE"/>
    <property type="match status" value="1"/>
</dbReference>
<proteinExistence type="predicted"/>
<sequence>MTYETAYDARVKEVLNSNETYYRMMVEWHASHDGLAVEADVKRIIESACRPGHLVLEAGSGPGCITNWFARRHPETRFFGADISHIAVDLARAAAPQNAEYHVADLKRIPFEDHSFDFIFSQSVLEHIVGWEYALRELYRVLRPGGQLLIRVENGGIKQARSRTYALMNYVFLRNRVTIEEPSFRLDPGDWTQHEMNFDVQEIPSDVLLSTLRRNGYAISWFTTGTKSWRGCGNWKAEVVSYLQFWPFNHLGSTTIVLAEKLP</sequence>
<dbReference type="Pfam" id="PF08241">
    <property type="entry name" value="Methyltransf_11"/>
    <property type="match status" value="1"/>
</dbReference>
<keyword evidence="3" id="KW-1185">Reference proteome</keyword>
<feature type="domain" description="Methyltransferase type 11" evidence="1">
    <location>
        <begin position="56"/>
        <end position="150"/>
    </location>
</feature>